<dbReference type="SUPFAM" id="SSF46894">
    <property type="entry name" value="C-terminal effector domain of the bipartite response regulators"/>
    <property type="match status" value="1"/>
</dbReference>
<evidence type="ECO:0000313" key="8">
    <source>
        <dbReference type="EMBL" id="GID57302.1"/>
    </source>
</evidence>
<protein>
    <submittedName>
        <fullName evidence="8">SARP family transcriptional regulator</fullName>
    </submittedName>
</protein>
<dbReference type="SMART" id="SM01043">
    <property type="entry name" value="BTAD"/>
    <property type="match status" value="1"/>
</dbReference>
<evidence type="ECO:0000256" key="4">
    <source>
        <dbReference type="ARBA" id="ARBA00023163"/>
    </source>
</evidence>
<proteinExistence type="inferred from homology"/>
<dbReference type="Pfam" id="PF00486">
    <property type="entry name" value="Trans_reg_C"/>
    <property type="match status" value="1"/>
</dbReference>
<dbReference type="SMART" id="SM00530">
    <property type="entry name" value="HTH_XRE"/>
    <property type="match status" value="1"/>
</dbReference>
<dbReference type="InterPro" id="IPR005158">
    <property type="entry name" value="BTAD"/>
</dbReference>
<evidence type="ECO:0000313" key="9">
    <source>
        <dbReference type="Proteomes" id="UP000612282"/>
    </source>
</evidence>
<evidence type="ECO:0000259" key="7">
    <source>
        <dbReference type="PROSITE" id="PS51755"/>
    </source>
</evidence>
<comment type="similarity">
    <text evidence="1">Belongs to the AfsR/DnrI/RedD regulatory family.</text>
</comment>
<dbReference type="PANTHER" id="PTHR35807:SF1">
    <property type="entry name" value="TRANSCRIPTIONAL REGULATOR REDD"/>
    <property type="match status" value="1"/>
</dbReference>
<dbReference type="Pfam" id="PF13424">
    <property type="entry name" value="TPR_12"/>
    <property type="match status" value="2"/>
</dbReference>
<dbReference type="Pfam" id="PF01381">
    <property type="entry name" value="HTH_3"/>
    <property type="match status" value="1"/>
</dbReference>
<organism evidence="8 9">
    <name type="scientific">Actinoplanes couchii</name>
    <dbReference type="NCBI Taxonomy" id="403638"/>
    <lineage>
        <taxon>Bacteria</taxon>
        <taxon>Bacillati</taxon>
        <taxon>Actinomycetota</taxon>
        <taxon>Actinomycetes</taxon>
        <taxon>Micromonosporales</taxon>
        <taxon>Micromonosporaceae</taxon>
        <taxon>Actinoplanes</taxon>
    </lineage>
</organism>
<dbReference type="InterPro" id="IPR016032">
    <property type="entry name" value="Sig_transdc_resp-reg_C-effctor"/>
</dbReference>
<dbReference type="InterPro" id="IPR019734">
    <property type="entry name" value="TPR_rpt"/>
</dbReference>
<keyword evidence="3 5" id="KW-0238">DNA-binding</keyword>
<dbReference type="EMBL" id="BOMG01000071">
    <property type="protein sequence ID" value="GID57302.1"/>
    <property type="molecule type" value="Genomic_DNA"/>
</dbReference>
<dbReference type="Gene3D" id="1.10.260.40">
    <property type="entry name" value="lambda repressor-like DNA-binding domains"/>
    <property type="match status" value="1"/>
</dbReference>
<accession>A0ABQ3XFP4</accession>
<evidence type="ECO:0000256" key="5">
    <source>
        <dbReference type="PROSITE-ProRule" id="PRU01091"/>
    </source>
</evidence>
<dbReference type="InterPro" id="IPR011990">
    <property type="entry name" value="TPR-like_helical_dom_sf"/>
</dbReference>
<dbReference type="Gene3D" id="3.40.50.300">
    <property type="entry name" value="P-loop containing nucleotide triphosphate hydrolases"/>
    <property type="match status" value="1"/>
</dbReference>
<dbReference type="Proteomes" id="UP000612282">
    <property type="component" value="Unassembled WGS sequence"/>
</dbReference>
<feature type="domain" description="HTH cro/C1-type" evidence="6">
    <location>
        <begin position="12"/>
        <end position="59"/>
    </location>
</feature>
<gene>
    <name evidence="8" type="ORF">Aco03nite_057060</name>
</gene>
<dbReference type="PROSITE" id="PS50943">
    <property type="entry name" value="HTH_CROC1"/>
    <property type="match status" value="1"/>
</dbReference>
<evidence type="ECO:0000256" key="1">
    <source>
        <dbReference type="ARBA" id="ARBA00005820"/>
    </source>
</evidence>
<dbReference type="Gene3D" id="1.10.10.10">
    <property type="entry name" value="Winged helix-like DNA-binding domain superfamily/Winged helix DNA-binding domain"/>
    <property type="match status" value="1"/>
</dbReference>
<dbReference type="Gene3D" id="1.25.40.10">
    <property type="entry name" value="Tetratricopeptide repeat domain"/>
    <property type="match status" value="2"/>
</dbReference>
<sequence>MASTGNTSGDDLREQRVRLGLTQEDVALRAGVSVRSVRNLERGAGGVPRQRTLERLAAAVGLTGLGGAGVIRVSVLGPLTVHDGDREVPIGSAMQRRLLGLLALHPGQPVRVADIVDVLWGDRPPATHTNLIHVYVGALRKILGASAVVTGPDGYRLDLERDRIDLARFGDLLRQRDHERALDCWRGPVDPVIRQLPAAVAAANQRITATLAFADQAIETRRYDAALHRLGPLSQEEPLHEGLHARLLLALAGSGRQAEALRHYADVRARIVRELGVEPGPRLTEAHLGVLRQELPGAPARRTAGVIPAELPPATVFLAGRVPAVSSLNRLLIGPADGRPAIAAISGGPGTGKTTLAVHWAHTVRDRFPDGQLFVNLRGFHPAGAVVSPEQAVRTFLESLGVEPQKVPQSWDGQVNLYRSLLAARRVLVVLDNARDAEHVRSLLPGSGGSAAVVTSRNRLTGLLVMDGGTSVGLSVLRPEDSYALVSRRLGAARTAAEPEAAAEIGRLCGHLPLALAVVAARAAVQTELPLASFVEHLRAERDRLDVLGDDEATIDVRAVFSWSYGVLTPAAARLFRLLGAHTGTDIGAGVAASLAGWPIERVRGPLAELVRGSLIEQESNGRFTMHDLLRVYALETAAAVDGDDGLRAATRRMHDWYVAGAVGAGQILDPHRMTGRLGRPPVEPAHFDSTGEAVAWFTAERPNLLAVQTATGDAGAWWVAWGMTEYLQRGGHWPDWVSTQLIALAAARRIGDVYLETTADRSLGSAYARLGDFGRATSAFERVLAQFQAIGDVSRAASVHLNLGWVADRQRDFATALHHARQALDLARSVGHTRGEADGLNTVGWYLIQLGEHRSALEPCRQALALHEAIGNRSGQADTWDTLGYVHHHLGDHGQALIAYRQALSFYVGVADRYHESLVLNHMGDTHRAAGDVEAARESWRGALLILDDLGHAEAGEVRDKLATVDSDKVDR</sequence>
<reference evidence="8 9" key="1">
    <citation type="submission" date="2021-01" db="EMBL/GenBank/DDBJ databases">
        <title>Whole genome shotgun sequence of Actinoplanes couchii NBRC 106145.</title>
        <authorList>
            <person name="Komaki H."/>
            <person name="Tamura T."/>
        </authorList>
    </citation>
    <scope>NUCLEOTIDE SEQUENCE [LARGE SCALE GENOMIC DNA]</scope>
    <source>
        <strain evidence="8 9">NBRC 106145</strain>
    </source>
</reference>
<dbReference type="PRINTS" id="PR00364">
    <property type="entry name" value="DISEASERSIST"/>
</dbReference>
<dbReference type="InterPro" id="IPR002182">
    <property type="entry name" value="NB-ARC"/>
</dbReference>
<dbReference type="Pfam" id="PF03704">
    <property type="entry name" value="BTAD"/>
    <property type="match status" value="1"/>
</dbReference>
<keyword evidence="2" id="KW-0805">Transcription regulation</keyword>
<name>A0ABQ3XFP4_9ACTN</name>
<dbReference type="InterPro" id="IPR010982">
    <property type="entry name" value="Lambda_DNA-bd_dom_sf"/>
</dbReference>
<comment type="caution">
    <text evidence="8">The sequence shown here is derived from an EMBL/GenBank/DDBJ whole genome shotgun (WGS) entry which is preliminary data.</text>
</comment>
<dbReference type="PROSITE" id="PS51755">
    <property type="entry name" value="OMPR_PHOB"/>
    <property type="match status" value="1"/>
</dbReference>
<dbReference type="InterPro" id="IPR001867">
    <property type="entry name" value="OmpR/PhoB-type_DNA-bd"/>
</dbReference>
<evidence type="ECO:0000256" key="3">
    <source>
        <dbReference type="ARBA" id="ARBA00023125"/>
    </source>
</evidence>
<dbReference type="InterPro" id="IPR027417">
    <property type="entry name" value="P-loop_NTPase"/>
</dbReference>
<dbReference type="SUPFAM" id="SSF47413">
    <property type="entry name" value="lambda repressor-like DNA-binding domains"/>
    <property type="match status" value="1"/>
</dbReference>
<dbReference type="InterPro" id="IPR001387">
    <property type="entry name" value="Cro/C1-type_HTH"/>
</dbReference>
<dbReference type="PANTHER" id="PTHR35807">
    <property type="entry name" value="TRANSCRIPTIONAL REGULATOR REDD-RELATED"/>
    <property type="match status" value="1"/>
</dbReference>
<dbReference type="SUPFAM" id="SSF48452">
    <property type="entry name" value="TPR-like"/>
    <property type="match status" value="2"/>
</dbReference>
<dbReference type="InterPro" id="IPR036388">
    <property type="entry name" value="WH-like_DNA-bd_sf"/>
</dbReference>
<dbReference type="SMART" id="SM00862">
    <property type="entry name" value="Trans_reg_C"/>
    <property type="match status" value="1"/>
</dbReference>
<dbReference type="SMART" id="SM00028">
    <property type="entry name" value="TPR"/>
    <property type="match status" value="5"/>
</dbReference>
<keyword evidence="4" id="KW-0804">Transcription</keyword>
<dbReference type="InterPro" id="IPR051677">
    <property type="entry name" value="AfsR-DnrI-RedD_regulator"/>
</dbReference>
<keyword evidence="9" id="KW-1185">Reference proteome</keyword>
<evidence type="ECO:0000259" key="6">
    <source>
        <dbReference type="PROSITE" id="PS50943"/>
    </source>
</evidence>
<dbReference type="CDD" id="cd00093">
    <property type="entry name" value="HTH_XRE"/>
    <property type="match status" value="1"/>
</dbReference>
<dbReference type="Pfam" id="PF00931">
    <property type="entry name" value="NB-ARC"/>
    <property type="match status" value="1"/>
</dbReference>
<feature type="DNA-binding region" description="OmpR/PhoB-type" evidence="5">
    <location>
        <begin position="60"/>
        <end position="159"/>
    </location>
</feature>
<dbReference type="SUPFAM" id="SSF52540">
    <property type="entry name" value="P-loop containing nucleoside triphosphate hydrolases"/>
    <property type="match status" value="1"/>
</dbReference>
<feature type="domain" description="OmpR/PhoB-type" evidence="7">
    <location>
        <begin position="60"/>
        <end position="159"/>
    </location>
</feature>
<evidence type="ECO:0000256" key="2">
    <source>
        <dbReference type="ARBA" id="ARBA00023015"/>
    </source>
</evidence>
<dbReference type="RefSeq" id="WP_203799921.1">
    <property type="nucleotide sequence ID" value="NZ_BAAAQE010000092.1"/>
</dbReference>